<reference evidence="2" key="1">
    <citation type="submission" date="2016-11" db="EMBL/GenBank/DDBJ databases">
        <authorList>
            <person name="Varghese N."/>
            <person name="Submissions S."/>
        </authorList>
    </citation>
    <scope>NUCLEOTIDE SEQUENCE [LARGE SCALE GENOMIC DNA]</scope>
    <source>
        <strain evidence="2">DSM 22363</strain>
    </source>
</reference>
<proteinExistence type="predicted"/>
<evidence type="ECO:0000313" key="2">
    <source>
        <dbReference type="Proteomes" id="UP000185192"/>
    </source>
</evidence>
<dbReference type="InterPro" id="IPR013433">
    <property type="entry name" value="PHA_gran_rgn"/>
</dbReference>
<dbReference type="Pfam" id="PF09650">
    <property type="entry name" value="PHA_gran_rgn"/>
    <property type="match status" value="1"/>
</dbReference>
<dbReference type="AlphaFoldDB" id="A0A1N6FYZ9"/>
<sequence length="100" mass="10964">MGVPVTVNIPHKLGVADAKVRMGNGVHTLSESVPGATVTDHHWEGDTLHCTLEAMGQKIGSEMQVREDEVYAIFDLPPLLGMFANKIKEKLQKEAPKMLE</sequence>
<organism evidence="1 2">
    <name type="scientific">Parasphingorhabdus marina DSM 22363</name>
    <dbReference type="NCBI Taxonomy" id="1123272"/>
    <lineage>
        <taxon>Bacteria</taxon>
        <taxon>Pseudomonadati</taxon>
        <taxon>Pseudomonadota</taxon>
        <taxon>Alphaproteobacteria</taxon>
        <taxon>Sphingomonadales</taxon>
        <taxon>Sphingomonadaceae</taxon>
        <taxon>Parasphingorhabdus</taxon>
    </lineage>
</organism>
<dbReference type="OrthoDB" id="8853368at2"/>
<dbReference type="EMBL" id="FSQW01000002">
    <property type="protein sequence ID" value="SIO00494.1"/>
    <property type="molecule type" value="Genomic_DNA"/>
</dbReference>
<dbReference type="STRING" id="1123272.SAMN02745824_2606"/>
<name>A0A1N6FYZ9_9SPHN</name>
<accession>A0A1N6FYZ9</accession>
<dbReference type="Proteomes" id="UP000185192">
    <property type="component" value="Unassembled WGS sequence"/>
</dbReference>
<gene>
    <name evidence="1" type="ORF">SAMN02745824_2606</name>
</gene>
<keyword evidence="2" id="KW-1185">Reference proteome</keyword>
<evidence type="ECO:0000313" key="1">
    <source>
        <dbReference type="EMBL" id="SIO00494.1"/>
    </source>
</evidence>
<protein>
    <submittedName>
        <fullName evidence="1">Putative polyhydroxyalkanoic acid system protein (PHA_gran_rgn)</fullName>
    </submittedName>
</protein>
<dbReference type="RefSeq" id="WP_074205608.1">
    <property type="nucleotide sequence ID" value="NZ_FSQW01000002.1"/>
</dbReference>